<accession>A0A0F9M177</accession>
<gene>
    <name evidence="1" type="ORF">LCGC14_1515760</name>
</gene>
<protein>
    <submittedName>
        <fullName evidence="1">Uncharacterized protein</fullName>
    </submittedName>
</protein>
<evidence type="ECO:0000313" key="1">
    <source>
        <dbReference type="EMBL" id="KKM63022.1"/>
    </source>
</evidence>
<comment type="caution">
    <text evidence="1">The sequence shown here is derived from an EMBL/GenBank/DDBJ whole genome shotgun (WGS) entry which is preliminary data.</text>
</comment>
<proteinExistence type="predicted"/>
<name>A0A0F9M177_9ZZZZ</name>
<dbReference type="AlphaFoldDB" id="A0A0F9M177"/>
<sequence length="63" mass="7444">MSPRLYPKMQKGKAPNGRCFDCEKIMLSDRKRAGQRDSWCLGYTKNVVEVELMVERYCPRFEP</sequence>
<dbReference type="EMBL" id="LAZR01011177">
    <property type="protein sequence ID" value="KKM63022.1"/>
    <property type="molecule type" value="Genomic_DNA"/>
</dbReference>
<reference evidence="1" key="1">
    <citation type="journal article" date="2015" name="Nature">
        <title>Complex archaea that bridge the gap between prokaryotes and eukaryotes.</title>
        <authorList>
            <person name="Spang A."/>
            <person name="Saw J.H."/>
            <person name="Jorgensen S.L."/>
            <person name="Zaremba-Niedzwiedzka K."/>
            <person name="Martijn J."/>
            <person name="Lind A.E."/>
            <person name="van Eijk R."/>
            <person name="Schleper C."/>
            <person name="Guy L."/>
            <person name="Ettema T.J."/>
        </authorList>
    </citation>
    <scope>NUCLEOTIDE SEQUENCE</scope>
</reference>
<organism evidence="1">
    <name type="scientific">marine sediment metagenome</name>
    <dbReference type="NCBI Taxonomy" id="412755"/>
    <lineage>
        <taxon>unclassified sequences</taxon>
        <taxon>metagenomes</taxon>
        <taxon>ecological metagenomes</taxon>
    </lineage>
</organism>